<dbReference type="AlphaFoldDB" id="N1P8X9"/>
<gene>
    <name evidence="2" type="ORF">CENPK1137D_4991</name>
</gene>
<keyword evidence="1" id="KW-0472">Membrane</keyword>
<keyword evidence="1" id="KW-1133">Transmembrane helix</keyword>
<protein>
    <submittedName>
        <fullName evidence="2">Uncharacterized protein</fullName>
    </submittedName>
</protein>
<sequence>MSQKWAPVQLGREVRHMETLGLKALRDDSWNANSILNLHIKLQGLGKSRSKPENLRLFTEIIWLCLSACYLETFFIATTYSMHLHGIAE</sequence>
<feature type="transmembrane region" description="Helical" evidence="1">
    <location>
        <begin position="57"/>
        <end position="77"/>
    </location>
</feature>
<dbReference type="Proteomes" id="UP000013192">
    <property type="component" value="Chromosome I"/>
</dbReference>
<evidence type="ECO:0000256" key="1">
    <source>
        <dbReference type="SAM" id="Phobius"/>
    </source>
</evidence>
<name>N1P8X9_YEASC</name>
<evidence type="ECO:0000313" key="2">
    <source>
        <dbReference type="EMBL" id="EIW12373.1"/>
    </source>
</evidence>
<dbReference type="EMBL" id="CM001522">
    <property type="protein sequence ID" value="EIW12373.1"/>
    <property type="molecule type" value="Genomic_DNA"/>
</dbReference>
<dbReference type="HOGENOM" id="CLU_2456502_0_0_1"/>
<accession>N1P8X9</accession>
<proteinExistence type="predicted"/>
<keyword evidence="1" id="KW-0812">Transmembrane</keyword>
<organism evidence="2">
    <name type="scientific">Saccharomyces cerevisiae (strain CEN.PK113-7D)</name>
    <name type="common">Baker's yeast</name>
    <dbReference type="NCBI Taxonomy" id="889517"/>
    <lineage>
        <taxon>Eukaryota</taxon>
        <taxon>Fungi</taxon>
        <taxon>Dikarya</taxon>
        <taxon>Ascomycota</taxon>
        <taxon>Saccharomycotina</taxon>
        <taxon>Saccharomycetes</taxon>
        <taxon>Saccharomycetales</taxon>
        <taxon>Saccharomycetaceae</taxon>
        <taxon>Saccharomyces</taxon>
    </lineage>
</organism>
<reference evidence="2" key="1">
    <citation type="submission" date="2012-03" db="EMBL/GenBank/DDBJ databases">
        <title>De novo sequencing, assembly and analysis of the genome of the laboratory strain Saccharomyces cerevisiae CEN.PK113-7D, a model for modern industrial biotechnology.</title>
        <authorList>
            <person name="Nijkamp J.F."/>
            <person name="van den Broek M.A."/>
            <person name="Datema E."/>
            <person name="de Kok S."/>
            <person name="Bosman L."/>
            <person name="Luttink M.A."/>
            <person name="Daran-Lapujade P."/>
            <person name="Vongsangnak W."/>
            <person name="Nielsen J."/>
            <person name="Heijne W.H.M."/>
            <person name="Klaassen P."/>
            <person name="Platt D."/>
            <person name="Paddon C.J."/>
            <person name="Koetter P."/>
            <person name="van Ham R.C."/>
            <person name="Reinders M.J.T."/>
            <person name="Pronk J.T."/>
            <person name="de Ridder D."/>
            <person name="Daran J.-M."/>
        </authorList>
    </citation>
    <scope>NUCLEOTIDE SEQUENCE</scope>
    <source>
        <strain evidence="2">CEN.PK113-7D</strain>
    </source>
</reference>